<dbReference type="InterPro" id="IPR029760">
    <property type="entry name" value="GPX_CS"/>
</dbReference>
<keyword evidence="3 4" id="KW-0560">Oxidoreductase</keyword>
<feature type="domain" description="Thioredoxin" evidence="5">
    <location>
        <begin position="1"/>
        <end position="181"/>
    </location>
</feature>
<dbReference type="PRINTS" id="PR01011">
    <property type="entry name" value="GLUTPROXDASE"/>
</dbReference>
<comment type="similarity">
    <text evidence="1 4">Belongs to the glutathione peroxidase family.</text>
</comment>
<evidence type="ECO:0000256" key="4">
    <source>
        <dbReference type="RuleBase" id="RU000499"/>
    </source>
</evidence>
<dbReference type="GO" id="GO:0004601">
    <property type="term" value="F:peroxidase activity"/>
    <property type="evidence" value="ECO:0007669"/>
    <property type="project" value="UniProtKB-KW"/>
</dbReference>
<keyword evidence="2 4" id="KW-0575">Peroxidase</keyword>
<dbReference type="EMBL" id="JBHSPF010000048">
    <property type="protein sequence ID" value="MFC5629102.1"/>
    <property type="molecule type" value="Genomic_DNA"/>
</dbReference>
<dbReference type="InterPro" id="IPR000889">
    <property type="entry name" value="Glutathione_peroxidase"/>
</dbReference>
<evidence type="ECO:0000256" key="3">
    <source>
        <dbReference type="ARBA" id="ARBA00023002"/>
    </source>
</evidence>
<protein>
    <recommendedName>
        <fullName evidence="4">Glutathione peroxidase</fullName>
    </recommendedName>
</protein>
<proteinExistence type="inferred from homology"/>
<organism evidence="6 7">
    <name type="scientific">Aliibacillus thermotolerans</name>
    <dbReference type="NCBI Taxonomy" id="1834418"/>
    <lineage>
        <taxon>Bacteria</taxon>
        <taxon>Bacillati</taxon>
        <taxon>Bacillota</taxon>
        <taxon>Bacilli</taxon>
        <taxon>Bacillales</taxon>
        <taxon>Bacillaceae</taxon>
        <taxon>Aliibacillus</taxon>
    </lineage>
</organism>
<evidence type="ECO:0000256" key="2">
    <source>
        <dbReference type="ARBA" id="ARBA00022559"/>
    </source>
</evidence>
<dbReference type="Gene3D" id="3.40.30.10">
    <property type="entry name" value="Glutaredoxin"/>
    <property type="match status" value="1"/>
</dbReference>
<dbReference type="Proteomes" id="UP001596143">
    <property type="component" value="Unassembled WGS sequence"/>
</dbReference>
<gene>
    <name evidence="6" type="ORF">ACFPTR_09480</name>
</gene>
<name>A0ABW0U8J9_9BACI</name>
<comment type="caution">
    <text evidence="6">The sequence shown here is derived from an EMBL/GenBank/DDBJ whole genome shotgun (WGS) entry which is preliminary data.</text>
</comment>
<dbReference type="PROSITE" id="PS51352">
    <property type="entry name" value="THIOREDOXIN_2"/>
    <property type="match status" value="1"/>
</dbReference>
<dbReference type="SUPFAM" id="SSF52833">
    <property type="entry name" value="Thioredoxin-like"/>
    <property type="match status" value="1"/>
</dbReference>
<dbReference type="Pfam" id="PF00255">
    <property type="entry name" value="GSHPx"/>
    <property type="match status" value="1"/>
</dbReference>
<reference evidence="7" key="1">
    <citation type="journal article" date="2019" name="Int. J. Syst. Evol. Microbiol.">
        <title>The Global Catalogue of Microorganisms (GCM) 10K type strain sequencing project: providing services to taxonomists for standard genome sequencing and annotation.</title>
        <authorList>
            <consortium name="The Broad Institute Genomics Platform"/>
            <consortium name="The Broad Institute Genome Sequencing Center for Infectious Disease"/>
            <person name="Wu L."/>
            <person name="Ma J."/>
        </authorList>
    </citation>
    <scope>NUCLEOTIDE SEQUENCE [LARGE SCALE GENOMIC DNA]</scope>
    <source>
        <strain evidence="7">CGMCC 1.15790</strain>
    </source>
</reference>
<dbReference type="InterPro" id="IPR036249">
    <property type="entry name" value="Thioredoxin-like_sf"/>
</dbReference>
<dbReference type="CDD" id="cd00340">
    <property type="entry name" value="GSH_Peroxidase"/>
    <property type="match status" value="1"/>
</dbReference>
<sequence length="181" mass="21129">MNIYDFEAEKVNGEKVSLSTYQNDVLLIVNTASKCTFTPQFDDLQKLYEQYHNQGFTILGFPCNQFGEQEPGTNEEAEAFCKMNYGVTFPIFSKIKVNGEEAHPLYQYMKEALPFHGFDENNIQSKLLKMMITENNPEWLIGNEIKWNFTKFLFDRNGTPVKRFEPHEEKDAMVPFIEKLL</sequence>
<evidence type="ECO:0000259" key="5">
    <source>
        <dbReference type="PROSITE" id="PS51352"/>
    </source>
</evidence>
<dbReference type="InterPro" id="IPR013766">
    <property type="entry name" value="Thioredoxin_domain"/>
</dbReference>
<dbReference type="PROSITE" id="PS00763">
    <property type="entry name" value="GLUTATHIONE_PEROXID_2"/>
    <property type="match status" value="1"/>
</dbReference>
<dbReference type="PIRSF" id="PIRSF000303">
    <property type="entry name" value="Glutathion_perox"/>
    <property type="match status" value="1"/>
</dbReference>
<evidence type="ECO:0000313" key="6">
    <source>
        <dbReference type="EMBL" id="MFC5629102.1"/>
    </source>
</evidence>
<dbReference type="PROSITE" id="PS51355">
    <property type="entry name" value="GLUTATHIONE_PEROXID_3"/>
    <property type="match status" value="1"/>
</dbReference>
<dbReference type="RefSeq" id="WP_270897395.1">
    <property type="nucleotide sequence ID" value="NZ_JBHSPF010000048.1"/>
</dbReference>
<evidence type="ECO:0000256" key="1">
    <source>
        <dbReference type="ARBA" id="ARBA00006926"/>
    </source>
</evidence>
<dbReference type="PANTHER" id="PTHR11592">
    <property type="entry name" value="GLUTATHIONE PEROXIDASE"/>
    <property type="match status" value="1"/>
</dbReference>
<evidence type="ECO:0000313" key="7">
    <source>
        <dbReference type="Proteomes" id="UP001596143"/>
    </source>
</evidence>
<dbReference type="PANTHER" id="PTHR11592:SF78">
    <property type="entry name" value="GLUTATHIONE PEROXIDASE"/>
    <property type="match status" value="1"/>
</dbReference>
<accession>A0ABW0U8J9</accession>
<keyword evidence="7" id="KW-1185">Reference proteome</keyword>